<name>A0AAD6CBS2_9EURO</name>
<protein>
    <submittedName>
        <fullName evidence="2">Uncharacterized protein</fullName>
    </submittedName>
</protein>
<feature type="compositionally biased region" description="Low complexity" evidence="1">
    <location>
        <begin position="327"/>
        <end position="337"/>
    </location>
</feature>
<feature type="region of interest" description="Disordered" evidence="1">
    <location>
        <begin position="163"/>
        <end position="190"/>
    </location>
</feature>
<feature type="compositionally biased region" description="Low complexity" evidence="1">
    <location>
        <begin position="445"/>
        <end position="459"/>
    </location>
</feature>
<feature type="region of interest" description="Disordered" evidence="1">
    <location>
        <begin position="228"/>
        <end position="251"/>
    </location>
</feature>
<sequence length="584" mass="62862">MEILVHVAAPSSTRDDTRYRAQVAAIRAFEPISRQLLSSDNAKDGASAGAGAALPPPPAAIPGMQKMQSPPQQSAPLCCYGHARAAIAGQDNGACQTSSDSRCDRGLKDLRKKKPAGNPPSPGKADCAQSDPAVHSTATATAVTPIANSNPCPCLRHDLQPILPSPGPGTNQIRPSPLVSEPAPVGETREHEPPIAADSLESVISVIPDSQPELAVCAEQPSHLATRCPALLHEEDQPGRSPKRRRVGPFPVGQTISEAAAVESTITSCSAHHVERALSRDADKSPSALPTQGPHSHALANASSSVPSQVSNPVSAHAKVLETETRPQQQQQQQQPPSSDKDDPSLNHNDTLLSTLPLTLRPPPPPISTSTFTTHITPTLSMLTERLKPARTYKPIHEARELDALERGYWAMRINIARTGPDPAQTQEQCQKETNTKNGPPSVPTPGTGPSSTSTSTTPQPWTETQFTHFWTFLAGFIARDARAGWGVWCIAEHIETETETQTPIHTNTNTTKDQDNYQDPNTAIHTATPTTDDAFIPILLKIYAWGEVAMHIYLMLYLASERRVRGMGLRWVDSWGEVVIQMP</sequence>
<evidence type="ECO:0000313" key="3">
    <source>
        <dbReference type="Proteomes" id="UP001213681"/>
    </source>
</evidence>
<organism evidence="2 3">
    <name type="scientific">Penicillium daleae</name>
    <dbReference type="NCBI Taxonomy" id="63821"/>
    <lineage>
        <taxon>Eukaryota</taxon>
        <taxon>Fungi</taxon>
        <taxon>Dikarya</taxon>
        <taxon>Ascomycota</taxon>
        <taxon>Pezizomycotina</taxon>
        <taxon>Eurotiomycetes</taxon>
        <taxon>Eurotiomycetidae</taxon>
        <taxon>Eurotiales</taxon>
        <taxon>Aspergillaceae</taxon>
        <taxon>Penicillium</taxon>
    </lineage>
</organism>
<dbReference type="GeneID" id="81597519"/>
<feature type="region of interest" description="Disordered" evidence="1">
    <location>
        <begin position="278"/>
        <end position="373"/>
    </location>
</feature>
<dbReference type="EMBL" id="JAPVEA010000004">
    <property type="protein sequence ID" value="KAJ5455630.1"/>
    <property type="molecule type" value="Genomic_DNA"/>
</dbReference>
<gene>
    <name evidence="2" type="ORF">N7458_003894</name>
</gene>
<comment type="caution">
    <text evidence="2">The sequence shown here is derived from an EMBL/GenBank/DDBJ whole genome shotgun (WGS) entry which is preliminary data.</text>
</comment>
<reference evidence="2" key="1">
    <citation type="submission" date="2022-12" db="EMBL/GenBank/DDBJ databases">
        <authorList>
            <person name="Petersen C."/>
        </authorList>
    </citation>
    <scope>NUCLEOTIDE SEQUENCE</scope>
    <source>
        <strain evidence="2">IBT 16125</strain>
    </source>
</reference>
<reference evidence="2" key="2">
    <citation type="journal article" date="2023" name="IMA Fungus">
        <title>Comparative genomic study of the Penicillium genus elucidates a diverse pangenome and 15 lateral gene transfer events.</title>
        <authorList>
            <person name="Petersen C."/>
            <person name="Sorensen T."/>
            <person name="Nielsen M.R."/>
            <person name="Sondergaard T.E."/>
            <person name="Sorensen J.L."/>
            <person name="Fitzpatrick D.A."/>
            <person name="Frisvad J.C."/>
            <person name="Nielsen K.L."/>
        </authorList>
    </citation>
    <scope>NUCLEOTIDE SEQUENCE</scope>
    <source>
        <strain evidence="2">IBT 16125</strain>
    </source>
</reference>
<dbReference type="Proteomes" id="UP001213681">
    <property type="component" value="Unassembled WGS sequence"/>
</dbReference>
<feature type="compositionally biased region" description="Low complexity" evidence="1">
    <location>
        <begin position="300"/>
        <end position="316"/>
    </location>
</feature>
<keyword evidence="3" id="KW-1185">Reference proteome</keyword>
<feature type="region of interest" description="Disordered" evidence="1">
    <location>
        <begin position="420"/>
        <end position="461"/>
    </location>
</feature>
<accession>A0AAD6CBS2</accession>
<proteinExistence type="predicted"/>
<evidence type="ECO:0000256" key="1">
    <source>
        <dbReference type="SAM" id="MobiDB-lite"/>
    </source>
</evidence>
<evidence type="ECO:0000313" key="2">
    <source>
        <dbReference type="EMBL" id="KAJ5455630.1"/>
    </source>
</evidence>
<feature type="region of interest" description="Disordered" evidence="1">
    <location>
        <begin position="40"/>
        <end position="74"/>
    </location>
</feature>
<dbReference type="RefSeq" id="XP_056768003.1">
    <property type="nucleotide sequence ID" value="XM_056907276.1"/>
</dbReference>
<feature type="region of interest" description="Disordered" evidence="1">
    <location>
        <begin position="109"/>
        <end position="138"/>
    </location>
</feature>
<dbReference type="AlphaFoldDB" id="A0AAD6CBS2"/>